<dbReference type="AlphaFoldDB" id="A0A942UBC2"/>
<name>A0A942UBC2_9BACI</name>
<dbReference type="Pfam" id="PF22790">
    <property type="entry name" value="YkoP"/>
    <property type="match status" value="1"/>
</dbReference>
<comment type="caution">
    <text evidence="2">The sequence shown here is derived from an EMBL/GenBank/DDBJ whole genome shotgun (WGS) entry which is preliminary data.</text>
</comment>
<dbReference type="EMBL" id="JAGYPF010000005">
    <property type="protein sequence ID" value="MBS4216122.1"/>
    <property type="molecule type" value="Genomic_DNA"/>
</dbReference>
<evidence type="ECO:0000313" key="2">
    <source>
        <dbReference type="EMBL" id="MBS4216122.1"/>
    </source>
</evidence>
<evidence type="ECO:0000313" key="3">
    <source>
        <dbReference type="Proteomes" id="UP000679749"/>
    </source>
</evidence>
<reference evidence="2" key="1">
    <citation type="submission" date="2021-05" db="EMBL/GenBank/DDBJ databases">
        <title>Novel Bacillus species.</title>
        <authorList>
            <person name="Liu G."/>
        </authorList>
    </citation>
    <scope>NUCLEOTIDE SEQUENCE</scope>
    <source>
        <strain evidence="2">FJAT-49825</strain>
    </source>
</reference>
<evidence type="ECO:0000259" key="1">
    <source>
        <dbReference type="Pfam" id="PF22790"/>
    </source>
</evidence>
<dbReference type="Proteomes" id="UP000679749">
    <property type="component" value="Unassembled WGS sequence"/>
</dbReference>
<accession>A0A942UBC2</accession>
<dbReference type="RefSeq" id="WP_213120610.1">
    <property type="nucleotide sequence ID" value="NZ_JAGYPF010000005.1"/>
</dbReference>
<gene>
    <name evidence="2" type="ORF">KHA99_27235</name>
</gene>
<sequence>MGIRSTLLWVWKLFDPLFYLFSRLHYIGDVNNKPSVFRVRLTKYKGKKYILSDGTKIDKNDLLLKIHLHNVRIMAEIGKINNDLRRAKLTYRLVLHSMPALASYLKEHPDEKKIKGIIGITSLNRGVKALGFECFKPKSRIYRFFKKLGQLPIFFLSNSSLRNFQKYHLTYLFLSKETLYSRYGQGSSEK</sequence>
<proteinExistence type="predicted"/>
<organism evidence="2 3">
    <name type="scientific">Neobacillus rhizophilus</name>
    <dbReference type="NCBI Taxonomy" id="2833579"/>
    <lineage>
        <taxon>Bacteria</taxon>
        <taxon>Bacillati</taxon>
        <taxon>Bacillota</taxon>
        <taxon>Bacilli</taxon>
        <taxon>Bacillales</taxon>
        <taxon>Bacillaceae</taxon>
        <taxon>Neobacillus</taxon>
    </lineage>
</organism>
<dbReference type="InterPro" id="IPR054467">
    <property type="entry name" value="YkoP-like_dom"/>
</dbReference>
<keyword evidence="3" id="KW-1185">Reference proteome</keyword>
<feature type="domain" description="YkoP-like" evidence="1">
    <location>
        <begin position="5"/>
        <end position="183"/>
    </location>
</feature>
<protein>
    <recommendedName>
        <fullName evidence="1">YkoP-like domain-containing protein</fullName>
    </recommendedName>
</protein>